<feature type="compositionally biased region" description="Polar residues" evidence="4">
    <location>
        <begin position="51"/>
        <end position="62"/>
    </location>
</feature>
<dbReference type="PRINTS" id="PR00773">
    <property type="entry name" value="GRPEPROTEIN"/>
</dbReference>
<dbReference type="CDD" id="cd00446">
    <property type="entry name" value="GrpE"/>
    <property type="match status" value="1"/>
</dbReference>
<dbReference type="InterPro" id="IPR013805">
    <property type="entry name" value="GrpE_CC"/>
</dbReference>
<sequence>MLQQLVSQSPEPSAGLATTSGRNVLESSYEILRPAFSMNAQTFRHGVPAQMFSTSPSRQADSSVKDAELGPQDEDAKEAGSTSAPGPAGNGQGTPENGEEMAQHEADLKAMSEEVDDLKDKLARSLADMENLRDRTARASEQSRNFAIQKFVTGLLGVADDMERALESVPADAAQQKDPAALLKGLRDGIALTHKTLEKVLSANGVSKVTAEVGQQMDPNLHEAMFDVPNPAAEPGSIAIIVKPGYTLNGRVIRPVEVGTVRAVKG</sequence>
<dbReference type="Proteomes" id="UP001497392">
    <property type="component" value="Unassembled WGS sequence"/>
</dbReference>
<dbReference type="EMBL" id="CAXHTA020000005">
    <property type="protein sequence ID" value="CAL5221570.1"/>
    <property type="molecule type" value="Genomic_DNA"/>
</dbReference>
<dbReference type="SUPFAM" id="SSF58014">
    <property type="entry name" value="Coiled-coil domain of nucleotide exchange factor GrpE"/>
    <property type="match status" value="1"/>
</dbReference>
<feature type="region of interest" description="Disordered" evidence="4">
    <location>
        <begin position="51"/>
        <end position="103"/>
    </location>
</feature>
<dbReference type="InterPro" id="IPR009012">
    <property type="entry name" value="GrpE_head"/>
</dbReference>
<protein>
    <submittedName>
        <fullName evidence="5">G3786 protein</fullName>
    </submittedName>
</protein>
<feature type="region of interest" description="Disordered" evidence="4">
    <location>
        <begin position="1"/>
        <end position="23"/>
    </location>
</feature>
<dbReference type="InterPro" id="IPR000740">
    <property type="entry name" value="GrpE"/>
</dbReference>
<proteinExistence type="inferred from homology"/>
<evidence type="ECO:0000256" key="3">
    <source>
        <dbReference type="RuleBase" id="RU004478"/>
    </source>
</evidence>
<keyword evidence="6" id="KW-1185">Reference proteome</keyword>
<evidence type="ECO:0000256" key="2">
    <source>
        <dbReference type="ARBA" id="ARBA00023186"/>
    </source>
</evidence>
<evidence type="ECO:0000313" key="6">
    <source>
        <dbReference type="Proteomes" id="UP001497392"/>
    </source>
</evidence>
<accession>A0ABP1FNM0</accession>
<evidence type="ECO:0000313" key="5">
    <source>
        <dbReference type="EMBL" id="CAL5221570.1"/>
    </source>
</evidence>
<dbReference type="PANTHER" id="PTHR21237">
    <property type="entry name" value="GRPE PROTEIN"/>
    <property type="match status" value="1"/>
</dbReference>
<dbReference type="HAMAP" id="MF_01151">
    <property type="entry name" value="GrpE"/>
    <property type="match status" value="1"/>
</dbReference>
<dbReference type="SUPFAM" id="SSF51064">
    <property type="entry name" value="Head domain of nucleotide exchange factor GrpE"/>
    <property type="match status" value="1"/>
</dbReference>
<dbReference type="Pfam" id="PF01025">
    <property type="entry name" value="GrpE"/>
    <property type="match status" value="1"/>
</dbReference>
<evidence type="ECO:0000256" key="4">
    <source>
        <dbReference type="SAM" id="MobiDB-lite"/>
    </source>
</evidence>
<keyword evidence="2" id="KW-0143">Chaperone</keyword>
<gene>
    <name evidence="5" type="primary">g3786</name>
    <name evidence="5" type="ORF">VP750_LOCUS3229</name>
</gene>
<evidence type="ECO:0000256" key="1">
    <source>
        <dbReference type="ARBA" id="ARBA00009054"/>
    </source>
</evidence>
<dbReference type="Gene3D" id="2.30.22.10">
    <property type="entry name" value="Head domain of nucleotide exchange factor GrpE"/>
    <property type="match status" value="1"/>
</dbReference>
<organism evidence="5 6">
    <name type="scientific">Coccomyxa viridis</name>
    <dbReference type="NCBI Taxonomy" id="1274662"/>
    <lineage>
        <taxon>Eukaryota</taxon>
        <taxon>Viridiplantae</taxon>
        <taxon>Chlorophyta</taxon>
        <taxon>core chlorophytes</taxon>
        <taxon>Trebouxiophyceae</taxon>
        <taxon>Trebouxiophyceae incertae sedis</taxon>
        <taxon>Coccomyxaceae</taxon>
        <taxon>Coccomyxa</taxon>
    </lineage>
</organism>
<reference evidence="5 6" key="1">
    <citation type="submission" date="2024-06" db="EMBL/GenBank/DDBJ databases">
        <authorList>
            <person name="Kraege A."/>
            <person name="Thomma B."/>
        </authorList>
    </citation>
    <scope>NUCLEOTIDE SEQUENCE [LARGE SCALE GENOMIC DNA]</scope>
</reference>
<comment type="similarity">
    <text evidence="1 3">Belongs to the GrpE family.</text>
</comment>
<name>A0ABP1FNM0_9CHLO</name>
<dbReference type="Gene3D" id="3.90.20.20">
    <property type="match status" value="1"/>
</dbReference>
<comment type="caution">
    <text evidence="5">The sequence shown here is derived from an EMBL/GenBank/DDBJ whole genome shotgun (WGS) entry which is preliminary data.</text>
</comment>
<dbReference type="PANTHER" id="PTHR21237:SF23">
    <property type="entry name" value="GRPE PROTEIN HOMOLOG, MITOCHONDRIAL"/>
    <property type="match status" value="1"/>
</dbReference>